<dbReference type="PANTHER" id="PTHR33905:SF1">
    <property type="entry name" value="CST COMPLEX SUBUNIT TEN1"/>
    <property type="match status" value="1"/>
</dbReference>
<dbReference type="GO" id="GO:0032211">
    <property type="term" value="P:negative regulation of telomere maintenance via telomerase"/>
    <property type="evidence" value="ECO:0007669"/>
    <property type="project" value="TreeGrafter"/>
</dbReference>
<dbReference type="Pfam" id="PF15490">
    <property type="entry name" value="Ten1_2"/>
    <property type="match status" value="1"/>
</dbReference>
<reference evidence="1 2" key="1">
    <citation type="journal article" date="2017" name="Plant Biotechnol. J.">
        <title>A comprehensive draft genome sequence for lupin (Lupinus angustifolius), an emerging health food: insights into plant-microbe interactions and legume evolution.</title>
        <authorList>
            <person name="Hane J.K."/>
            <person name="Ming Y."/>
            <person name="Kamphuis L.G."/>
            <person name="Nelson M.N."/>
            <person name="Garg G."/>
            <person name="Atkins C.A."/>
            <person name="Bayer P.E."/>
            <person name="Bravo A."/>
            <person name="Bringans S."/>
            <person name="Cannon S."/>
            <person name="Edwards D."/>
            <person name="Foley R."/>
            <person name="Gao L.L."/>
            <person name="Harrison M.J."/>
            <person name="Huang W."/>
            <person name="Hurgobin B."/>
            <person name="Li S."/>
            <person name="Liu C.W."/>
            <person name="McGrath A."/>
            <person name="Morahan G."/>
            <person name="Murray J."/>
            <person name="Weller J."/>
            <person name="Jian J."/>
            <person name="Singh K.B."/>
        </authorList>
    </citation>
    <scope>NUCLEOTIDE SEQUENCE [LARGE SCALE GENOMIC DNA]</scope>
    <source>
        <strain evidence="2">cv. Tanjil</strain>
        <tissue evidence="1">Whole plant</tissue>
    </source>
</reference>
<dbReference type="GO" id="GO:0044183">
    <property type="term" value="F:protein folding chaperone"/>
    <property type="evidence" value="ECO:0007669"/>
    <property type="project" value="EnsemblPlants"/>
</dbReference>
<dbReference type="GO" id="GO:0000723">
    <property type="term" value="P:telomere maintenance"/>
    <property type="evidence" value="ECO:0007669"/>
    <property type="project" value="EnsemblPlants"/>
</dbReference>
<dbReference type="GO" id="GO:0019827">
    <property type="term" value="P:stem cell population maintenance"/>
    <property type="evidence" value="ECO:0007669"/>
    <property type="project" value="EnsemblPlants"/>
</dbReference>
<dbReference type="GO" id="GO:0048367">
    <property type="term" value="P:shoot system development"/>
    <property type="evidence" value="ECO:0007669"/>
    <property type="project" value="EnsemblPlants"/>
</dbReference>
<dbReference type="GO" id="GO:0010521">
    <property type="term" value="F:telomerase inhibitor activity"/>
    <property type="evidence" value="ECO:0007669"/>
    <property type="project" value="EnsemblPlants"/>
</dbReference>
<dbReference type="Proteomes" id="UP000188354">
    <property type="component" value="Chromosome LG18"/>
</dbReference>
<accession>A0A4P1QS05</accession>
<dbReference type="GO" id="GO:0003697">
    <property type="term" value="F:single-stranded DNA binding"/>
    <property type="evidence" value="ECO:0007669"/>
    <property type="project" value="InterPro"/>
</dbReference>
<dbReference type="EMBL" id="CM007378">
    <property type="protein sequence ID" value="OIV93555.1"/>
    <property type="molecule type" value="Genomic_DNA"/>
</dbReference>
<organism evidence="1 2">
    <name type="scientific">Lupinus angustifolius</name>
    <name type="common">Narrow-leaved blue lupine</name>
    <dbReference type="NCBI Taxonomy" id="3871"/>
    <lineage>
        <taxon>Eukaryota</taxon>
        <taxon>Viridiplantae</taxon>
        <taxon>Streptophyta</taxon>
        <taxon>Embryophyta</taxon>
        <taxon>Tracheophyta</taxon>
        <taxon>Spermatophyta</taxon>
        <taxon>Magnoliopsida</taxon>
        <taxon>eudicotyledons</taxon>
        <taxon>Gunneridae</taxon>
        <taxon>Pentapetalae</taxon>
        <taxon>rosids</taxon>
        <taxon>fabids</taxon>
        <taxon>Fabales</taxon>
        <taxon>Fabaceae</taxon>
        <taxon>Papilionoideae</taxon>
        <taxon>50 kb inversion clade</taxon>
        <taxon>genistoids sensu lato</taxon>
        <taxon>core genistoids</taxon>
        <taxon>Genisteae</taxon>
        <taxon>Lupinus</taxon>
    </lineage>
</organism>
<proteinExistence type="predicted"/>
<dbReference type="PANTHER" id="PTHR33905">
    <property type="entry name" value="CST COMPLEX SUBUNIT TEN1"/>
    <property type="match status" value="1"/>
</dbReference>
<dbReference type="AlphaFoldDB" id="A0A4P1QS05"/>
<dbReference type="Gene3D" id="2.40.50.140">
    <property type="entry name" value="Nucleic acid-binding proteins"/>
    <property type="match status" value="1"/>
</dbReference>
<dbReference type="GO" id="GO:1990879">
    <property type="term" value="C:CST complex"/>
    <property type="evidence" value="ECO:0007669"/>
    <property type="project" value="InterPro"/>
</dbReference>
<evidence type="ECO:0000313" key="2">
    <source>
        <dbReference type="Proteomes" id="UP000188354"/>
    </source>
</evidence>
<dbReference type="STRING" id="3871.A0A4P1QS05"/>
<dbReference type="InterPro" id="IPR012340">
    <property type="entry name" value="NA-bd_OB-fold"/>
</dbReference>
<dbReference type="GO" id="GO:0009408">
    <property type="term" value="P:response to heat"/>
    <property type="evidence" value="ECO:0007669"/>
    <property type="project" value="EnsemblPlants"/>
</dbReference>
<keyword evidence="2" id="KW-1185">Reference proteome</keyword>
<protein>
    <recommendedName>
        <fullName evidence="3">CST complex subunit TEN1</fullName>
    </recommendedName>
</protein>
<evidence type="ECO:0000313" key="1">
    <source>
        <dbReference type="EMBL" id="OIV93555.1"/>
    </source>
</evidence>
<evidence type="ECO:0008006" key="3">
    <source>
        <dbReference type="Google" id="ProtNLM"/>
    </source>
</evidence>
<dbReference type="Gramene" id="OIV93555">
    <property type="protein sequence ID" value="OIV93555"/>
    <property type="gene ID" value="TanjilG_04787"/>
</dbReference>
<gene>
    <name evidence="1" type="ORF">TanjilG_04787</name>
</gene>
<dbReference type="InterPro" id="IPR029146">
    <property type="entry name" value="Ten1_animal_plant"/>
</dbReference>
<dbReference type="GO" id="GO:0042162">
    <property type="term" value="F:telomeric DNA binding"/>
    <property type="evidence" value="ECO:0007669"/>
    <property type="project" value="TreeGrafter"/>
</dbReference>
<dbReference type="FunFam" id="2.40.50.140:FF:000410">
    <property type="entry name" value="CST complex subunit TEN1"/>
    <property type="match status" value="1"/>
</dbReference>
<name>A0A4P1QS05_LUPAN</name>
<sequence>MALFEIKSGALVTLQELHPSSPFFKQGASLRITGKLHAYSLESGIATIIDGDDTLKVSTEHLRDLSFRVGSVYQFIGELCIEPENEVKALLILLYLARTLGYMRVLQARVGRNVDGIDLNLYHQSLLLLRQFQANHLNNPAT</sequence>